<reference evidence="3" key="1">
    <citation type="journal article" date="2019" name="Int. J. Syst. Evol. Microbiol.">
        <title>The Global Catalogue of Microorganisms (GCM) 10K type strain sequencing project: providing services to taxonomists for standard genome sequencing and annotation.</title>
        <authorList>
            <consortium name="The Broad Institute Genomics Platform"/>
            <consortium name="The Broad Institute Genome Sequencing Center for Infectious Disease"/>
            <person name="Wu L."/>
            <person name="Ma J."/>
        </authorList>
    </citation>
    <scope>NUCLEOTIDE SEQUENCE [LARGE SCALE GENOMIC DNA]</scope>
    <source>
        <strain evidence="3">CCUG 61889</strain>
    </source>
</reference>
<accession>A0ABV8B6H8</accession>
<feature type="domain" description="NAD-dependent epimerase/dehydratase" evidence="1">
    <location>
        <begin position="4"/>
        <end position="220"/>
    </location>
</feature>
<dbReference type="InterPro" id="IPR036291">
    <property type="entry name" value="NAD(P)-bd_dom_sf"/>
</dbReference>
<dbReference type="RefSeq" id="WP_377916692.1">
    <property type="nucleotide sequence ID" value="NZ_JBHRZT010000067.1"/>
</dbReference>
<dbReference type="Pfam" id="PF01370">
    <property type="entry name" value="Epimerase"/>
    <property type="match status" value="1"/>
</dbReference>
<dbReference type="SUPFAM" id="SSF51735">
    <property type="entry name" value="NAD(P)-binding Rossmann-fold domains"/>
    <property type="match status" value="1"/>
</dbReference>
<dbReference type="EMBL" id="JBHRZT010000067">
    <property type="protein sequence ID" value="MFC3884841.1"/>
    <property type="molecule type" value="Genomic_DNA"/>
</dbReference>
<evidence type="ECO:0000259" key="1">
    <source>
        <dbReference type="Pfam" id="PF01370"/>
    </source>
</evidence>
<proteinExistence type="predicted"/>
<sequence>MRKALVVGASGGMGYSIVKELSGRGIAVIAFARTKAKLEKLFEGDPNVTIFTGDIFRIEDLRAAASDVDVIFQAANIPYSEWEEKLALFMSNIVNVSRHQSAKLAIVDNIYAYGRSAGKKVSETTPKNPHTKKGSIRLQVETMVKESGVPALIVHFPDFYGPNAENTLLHYTLQNIVNNKKSSFVGDQKIAREFIFTPDGAKAIVNLALHDHAYGQNWNIPGYDVITGEEIVETIRTITHYNKRVSTVTKNMIRFLGLFSSNMREVVEMFYLNEEPVVLSGEKYEKLMGPLPRTSYREGLRQTIEYMKGNKSV</sequence>
<name>A0ABV8B6H8_9BACI</name>
<evidence type="ECO:0000313" key="2">
    <source>
        <dbReference type="EMBL" id="MFC3884841.1"/>
    </source>
</evidence>
<dbReference type="PANTHER" id="PTHR48079">
    <property type="entry name" value="PROTEIN YEEZ"/>
    <property type="match status" value="1"/>
</dbReference>
<organism evidence="2 3">
    <name type="scientific">Bacillus songklensis</name>
    <dbReference type="NCBI Taxonomy" id="1069116"/>
    <lineage>
        <taxon>Bacteria</taxon>
        <taxon>Bacillati</taxon>
        <taxon>Bacillota</taxon>
        <taxon>Bacilli</taxon>
        <taxon>Bacillales</taxon>
        <taxon>Bacillaceae</taxon>
        <taxon>Bacillus</taxon>
    </lineage>
</organism>
<dbReference type="Gene3D" id="3.40.50.720">
    <property type="entry name" value="NAD(P)-binding Rossmann-like Domain"/>
    <property type="match status" value="1"/>
</dbReference>
<dbReference type="InterPro" id="IPR001509">
    <property type="entry name" value="Epimerase_deHydtase"/>
</dbReference>
<gene>
    <name evidence="2" type="ORF">ACFOU2_15755</name>
</gene>
<protein>
    <submittedName>
        <fullName evidence="2">SDR family NAD(P)-dependent oxidoreductase</fullName>
    </submittedName>
</protein>
<evidence type="ECO:0000313" key="3">
    <source>
        <dbReference type="Proteomes" id="UP001595752"/>
    </source>
</evidence>
<dbReference type="InterPro" id="IPR051783">
    <property type="entry name" value="NAD(P)-dependent_oxidoreduct"/>
</dbReference>
<dbReference type="PANTHER" id="PTHR48079:SF6">
    <property type="entry name" value="NAD(P)-BINDING DOMAIN-CONTAINING PROTEIN-RELATED"/>
    <property type="match status" value="1"/>
</dbReference>
<keyword evidence="3" id="KW-1185">Reference proteome</keyword>
<comment type="caution">
    <text evidence="2">The sequence shown here is derived from an EMBL/GenBank/DDBJ whole genome shotgun (WGS) entry which is preliminary data.</text>
</comment>
<dbReference type="Proteomes" id="UP001595752">
    <property type="component" value="Unassembled WGS sequence"/>
</dbReference>